<dbReference type="PANTHER" id="PTHR24286:SF190">
    <property type="entry name" value="CYTOCHROME P450"/>
    <property type="match status" value="1"/>
</dbReference>
<gene>
    <name evidence="4" type="ORF">ILEXP_LOCUS23191</name>
</gene>
<dbReference type="InterPro" id="IPR036396">
    <property type="entry name" value="Cyt_P450_sf"/>
</dbReference>
<reference evidence="4 5" key="1">
    <citation type="submission" date="2024-02" db="EMBL/GenBank/DDBJ databases">
        <authorList>
            <person name="Vignale AGUSTIN F."/>
            <person name="Sosa J E."/>
            <person name="Modenutti C."/>
        </authorList>
    </citation>
    <scope>NUCLEOTIDE SEQUENCE [LARGE SCALE GENOMIC DNA]</scope>
</reference>
<keyword evidence="2" id="KW-0408">Iron</keyword>
<dbReference type="Proteomes" id="UP001642360">
    <property type="component" value="Unassembled WGS sequence"/>
</dbReference>
<dbReference type="InterPro" id="IPR001128">
    <property type="entry name" value="Cyt_P450"/>
</dbReference>
<dbReference type="PANTHER" id="PTHR24286">
    <property type="entry name" value="CYTOCHROME P450 26"/>
    <property type="match status" value="1"/>
</dbReference>
<evidence type="ECO:0000256" key="2">
    <source>
        <dbReference type="ARBA" id="ARBA00023004"/>
    </source>
</evidence>
<comment type="caution">
    <text evidence="4">The sequence shown here is derived from an EMBL/GenBank/DDBJ whole genome shotgun (WGS) entry which is preliminary data.</text>
</comment>
<evidence type="ECO:0000256" key="1">
    <source>
        <dbReference type="ARBA" id="ARBA00022723"/>
    </source>
</evidence>
<keyword evidence="5" id="KW-1185">Reference proteome</keyword>
<dbReference type="SUPFAM" id="SSF48264">
    <property type="entry name" value="Cytochrome P450"/>
    <property type="match status" value="1"/>
</dbReference>
<accession>A0ABC8SCA9</accession>
<dbReference type="Gene3D" id="1.10.630.10">
    <property type="entry name" value="Cytochrome P450"/>
    <property type="match status" value="2"/>
</dbReference>
<proteinExistence type="predicted"/>
<evidence type="ECO:0000313" key="5">
    <source>
        <dbReference type="Proteomes" id="UP001642360"/>
    </source>
</evidence>
<evidence type="ECO:0008006" key="6">
    <source>
        <dbReference type="Google" id="ProtNLM"/>
    </source>
</evidence>
<dbReference type="EMBL" id="CAUOFW020002591">
    <property type="protein sequence ID" value="CAK9154836.1"/>
    <property type="molecule type" value="Genomic_DNA"/>
</dbReference>
<keyword evidence="3" id="KW-0732">Signal</keyword>
<evidence type="ECO:0000256" key="3">
    <source>
        <dbReference type="SAM" id="SignalP"/>
    </source>
</evidence>
<sequence length="242" mass="27383">MNTFFTLFLVLLPILFLLARRRRSSQRLPPGSLGIPIIGQSLTHLRAIRANIAEKWLEERVRKYGLISKISVFGTPAVLIPRQAANKLVFNGNGGTIANQNTKSPECLKQYVGKMDGEAKKHLEMHWEGKEKNEDLGDMNLSKTSRIVEGIWSIPVSLRFTCYNHSLRASARVQKMVKDLIEQEEIAQGKASGDLLTWEDLAKMMYTWRVVMETLRVFSPVFGGFRKASKDIEYGGYLIPKG</sequence>
<dbReference type="AlphaFoldDB" id="A0ABC8SCA9"/>
<keyword evidence="1" id="KW-0479">Metal-binding</keyword>
<feature type="signal peptide" evidence="3">
    <location>
        <begin position="1"/>
        <end position="19"/>
    </location>
</feature>
<organism evidence="4 5">
    <name type="scientific">Ilex paraguariensis</name>
    <name type="common">yerba mate</name>
    <dbReference type="NCBI Taxonomy" id="185542"/>
    <lineage>
        <taxon>Eukaryota</taxon>
        <taxon>Viridiplantae</taxon>
        <taxon>Streptophyta</taxon>
        <taxon>Embryophyta</taxon>
        <taxon>Tracheophyta</taxon>
        <taxon>Spermatophyta</taxon>
        <taxon>Magnoliopsida</taxon>
        <taxon>eudicotyledons</taxon>
        <taxon>Gunneridae</taxon>
        <taxon>Pentapetalae</taxon>
        <taxon>asterids</taxon>
        <taxon>campanulids</taxon>
        <taxon>Aquifoliales</taxon>
        <taxon>Aquifoliaceae</taxon>
        <taxon>Ilex</taxon>
    </lineage>
</organism>
<dbReference type="Pfam" id="PF00067">
    <property type="entry name" value="p450"/>
    <property type="match status" value="1"/>
</dbReference>
<dbReference type="GO" id="GO:0046872">
    <property type="term" value="F:metal ion binding"/>
    <property type="evidence" value="ECO:0007669"/>
    <property type="project" value="UniProtKB-KW"/>
</dbReference>
<evidence type="ECO:0000313" key="4">
    <source>
        <dbReference type="EMBL" id="CAK9154836.1"/>
    </source>
</evidence>
<feature type="chain" id="PRO_5044740690" description="Cytochrome P450" evidence="3">
    <location>
        <begin position="20"/>
        <end position="242"/>
    </location>
</feature>
<name>A0ABC8SCA9_9AQUA</name>
<protein>
    <recommendedName>
        <fullName evidence="6">Cytochrome P450</fullName>
    </recommendedName>
</protein>